<comment type="caution">
    <text evidence="2">The sequence shown here is derived from an EMBL/GenBank/DDBJ whole genome shotgun (WGS) entry which is preliminary data.</text>
</comment>
<keyword evidence="3" id="KW-1185">Reference proteome</keyword>
<dbReference type="AlphaFoldDB" id="A0A7J7RT34"/>
<evidence type="ECO:0000313" key="3">
    <source>
        <dbReference type="Proteomes" id="UP000558488"/>
    </source>
</evidence>
<feature type="region of interest" description="Disordered" evidence="1">
    <location>
        <begin position="1"/>
        <end position="28"/>
    </location>
</feature>
<reference evidence="2 3" key="1">
    <citation type="journal article" date="2020" name="Nature">
        <title>Six reference-quality genomes reveal evolution of bat adaptations.</title>
        <authorList>
            <person name="Jebb D."/>
            <person name="Huang Z."/>
            <person name="Pippel M."/>
            <person name="Hughes G.M."/>
            <person name="Lavrichenko K."/>
            <person name="Devanna P."/>
            <person name="Winkler S."/>
            <person name="Jermiin L.S."/>
            <person name="Skirmuntt E.C."/>
            <person name="Katzourakis A."/>
            <person name="Burkitt-Gray L."/>
            <person name="Ray D.A."/>
            <person name="Sullivan K.A.M."/>
            <person name="Roscito J.G."/>
            <person name="Kirilenko B.M."/>
            <person name="Davalos L.M."/>
            <person name="Corthals A.P."/>
            <person name="Power M.L."/>
            <person name="Jones G."/>
            <person name="Ransome R.D."/>
            <person name="Dechmann D.K.N."/>
            <person name="Locatelli A.G."/>
            <person name="Puechmaille S.J."/>
            <person name="Fedrigo O."/>
            <person name="Jarvis E.D."/>
            <person name="Hiller M."/>
            <person name="Vernes S.C."/>
            <person name="Myers E.W."/>
            <person name="Teeling E.C."/>
        </authorList>
    </citation>
    <scope>NUCLEOTIDE SEQUENCE [LARGE SCALE GENOMIC DNA]</scope>
    <source>
        <strain evidence="2">MPipKuh1</strain>
        <tissue evidence="2">Flight muscle</tissue>
    </source>
</reference>
<protein>
    <submittedName>
        <fullName evidence="2">Uncharacterized protein</fullName>
    </submittedName>
</protein>
<sequence>METQSNGLASCPHARAAQSPGAAHKRPRDSLPPWVLPFQSLFVNPHLRFCPQVFGECEGGRERKGERKREGGRSINVRDTLTGCFPRVPGRRPGSSLKPRYMPLTGNWTQDPLVHRPTLCPLGHTGPAWVCPLRRHGCLVPCTAHQQSWAGPGRSCSVTHGAMALTATPAAHSASGRAVSCG</sequence>
<organism evidence="2 3">
    <name type="scientific">Pipistrellus kuhlii</name>
    <name type="common">Kuhl's pipistrelle</name>
    <dbReference type="NCBI Taxonomy" id="59472"/>
    <lineage>
        <taxon>Eukaryota</taxon>
        <taxon>Metazoa</taxon>
        <taxon>Chordata</taxon>
        <taxon>Craniata</taxon>
        <taxon>Vertebrata</taxon>
        <taxon>Euteleostomi</taxon>
        <taxon>Mammalia</taxon>
        <taxon>Eutheria</taxon>
        <taxon>Laurasiatheria</taxon>
        <taxon>Chiroptera</taxon>
        <taxon>Yangochiroptera</taxon>
        <taxon>Vespertilionidae</taxon>
        <taxon>Pipistrellus</taxon>
    </lineage>
</organism>
<evidence type="ECO:0000256" key="1">
    <source>
        <dbReference type="SAM" id="MobiDB-lite"/>
    </source>
</evidence>
<dbReference type="Proteomes" id="UP000558488">
    <property type="component" value="Unassembled WGS sequence"/>
</dbReference>
<dbReference type="EMBL" id="JACAGB010000061">
    <property type="protein sequence ID" value="KAF6279303.1"/>
    <property type="molecule type" value="Genomic_DNA"/>
</dbReference>
<name>A0A7J7RT34_PIPKU</name>
<accession>A0A7J7RT34</accession>
<proteinExistence type="predicted"/>
<evidence type="ECO:0000313" key="2">
    <source>
        <dbReference type="EMBL" id="KAF6279303.1"/>
    </source>
</evidence>
<gene>
    <name evidence="2" type="ORF">mPipKuh1_010369</name>
</gene>